<name>A0A5N6U204_ASPAV</name>
<sequence length="74" mass="8030">MSFHRKVVSNGSALLRTSFSTCSLSRSAGARAIHLWVGIKDSVGNSLPESCLAGHIYTQSRHALLCLRFGQANR</sequence>
<dbReference type="AlphaFoldDB" id="A0A5N6U204"/>
<dbReference type="EMBL" id="ML742049">
    <property type="protein sequence ID" value="KAE8152663.1"/>
    <property type="molecule type" value="Genomic_DNA"/>
</dbReference>
<gene>
    <name evidence="1" type="ORF">BDV25DRAFT_57125</name>
</gene>
<accession>A0A5N6U204</accession>
<evidence type="ECO:0000313" key="2">
    <source>
        <dbReference type="Proteomes" id="UP000325780"/>
    </source>
</evidence>
<protein>
    <submittedName>
        <fullName evidence="1">Uncharacterized protein</fullName>
    </submittedName>
</protein>
<reference evidence="1 2" key="1">
    <citation type="submission" date="2019-04" db="EMBL/GenBank/DDBJ databases">
        <title>Friends and foes A comparative genomics study of 23 Aspergillus species from section Flavi.</title>
        <authorList>
            <consortium name="DOE Joint Genome Institute"/>
            <person name="Kjaerbolling I."/>
            <person name="Vesth T."/>
            <person name="Frisvad J.C."/>
            <person name="Nybo J.L."/>
            <person name="Theobald S."/>
            <person name="Kildgaard S."/>
            <person name="Isbrandt T."/>
            <person name="Kuo A."/>
            <person name="Sato A."/>
            <person name="Lyhne E.K."/>
            <person name="Kogle M.E."/>
            <person name="Wiebenga A."/>
            <person name="Kun R.S."/>
            <person name="Lubbers R.J."/>
            <person name="Makela M.R."/>
            <person name="Barry K."/>
            <person name="Chovatia M."/>
            <person name="Clum A."/>
            <person name="Daum C."/>
            <person name="Haridas S."/>
            <person name="He G."/>
            <person name="LaButti K."/>
            <person name="Lipzen A."/>
            <person name="Mondo S."/>
            <person name="Riley R."/>
            <person name="Salamov A."/>
            <person name="Simmons B.A."/>
            <person name="Magnuson J.K."/>
            <person name="Henrissat B."/>
            <person name="Mortensen U.H."/>
            <person name="Larsen T.O."/>
            <person name="Devries R.P."/>
            <person name="Grigoriev I.V."/>
            <person name="Machida M."/>
            <person name="Baker S.E."/>
            <person name="Andersen M.R."/>
        </authorList>
    </citation>
    <scope>NUCLEOTIDE SEQUENCE [LARGE SCALE GENOMIC DNA]</scope>
    <source>
        <strain evidence="1 2">IBT 18842</strain>
    </source>
</reference>
<evidence type="ECO:0000313" key="1">
    <source>
        <dbReference type="EMBL" id="KAE8152663.1"/>
    </source>
</evidence>
<keyword evidence="2" id="KW-1185">Reference proteome</keyword>
<dbReference type="Proteomes" id="UP000325780">
    <property type="component" value="Unassembled WGS sequence"/>
</dbReference>
<proteinExistence type="predicted"/>
<organism evidence="1 2">
    <name type="scientific">Aspergillus avenaceus</name>
    <dbReference type="NCBI Taxonomy" id="36643"/>
    <lineage>
        <taxon>Eukaryota</taxon>
        <taxon>Fungi</taxon>
        <taxon>Dikarya</taxon>
        <taxon>Ascomycota</taxon>
        <taxon>Pezizomycotina</taxon>
        <taxon>Eurotiomycetes</taxon>
        <taxon>Eurotiomycetidae</taxon>
        <taxon>Eurotiales</taxon>
        <taxon>Aspergillaceae</taxon>
        <taxon>Aspergillus</taxon>
        <taxon>Aspergillus subgen. Circumdati</taxon>
    </lineage>
</organism>